<sequence>MFFVELTIRYASNKFASMSPLDPKVFARRLRRDLDFLKLPHPPEANLEILPRECCKFFWETRSNSLLHSLVKQFVLNQDKTECSDLKRLCKVESISMRTGFNHKKPSELNRTESSRSRRSPTRRMSRNNSYDTDSHPRPRPRSRSPLAPRSPRRYRSLSTDVHEERSRDSRYRDRQPTPAKPADSMRCSFNSSEDLNSRQAAFFQPKKHGLERLSARRSIEDIESLQASLMAIEKTLEGSVTATPAPSRPTPEQRLLPLPLSSPSHLSLSVRLPPLPSLPIVPRPPSASPPPLPSSPQLPPVVLAPSSHIHPASTSYDTPTHIVSEPSGLEACPKVQHTQEEKETISKLTRQLWDTRRNLMALSARGLVIEDRLREIKAQEDRNSNDTGESTRACEDLDIGKKVGYWELQDKMKVLEGLLCEEIRSRVKAEVLLGDVLRECEKPTIVPQMYEMFMLGSE</sequence>
<evidence type="ECO:0000313" key="3">
    <source>
        <dbReference type="Proteomes" id="UP001049176"/>
    </source>
</evidence>
<gene>
    <name evidence="2" type="ORF">E1B28_007657</name>
</gene>
<protein>
    <submittedName>
        <fullName evidence="2">Uncharacterized protein</fullName>
    </submittedName>
</protein>
<dbReference type="OrthoDB" id="3070390at2759"/>
<proteinExistence type="predicted"/>
<organism evidence="2 3">
    <name type="scientific">Marasmius oreades</name>
    <name type="common">fairy-ring Marasmius</name>
    <dbReference type="NCBI Taxonomy" id="181124"/>
    <lineage>
        <taxon>Eukaryota</taxon>
        <taxon>Fungi</taxon>
        <taxon>Dikarya</taxon>
        <taxon>Basidiomycota</taxon>
        <taxon>Agaricomycotina</taxon>
        <taxon>Agaricomycetes</taxon>
        <taxon>Agaricomycetidae</taxon>
        <taxon>Agaricales</taxon>
        <taxon>Marasmiineae</taxon>
        <taxon>Marasmiaceae</taxon>
        <taxon>Marasmius</taxon>
    </lineage>
</organism>
<feature type="region of interest" description="Disordered" evidence="1">
    <location>
        <begin position="282"/>
        <end position="327"/>
    </location>
</feature>
<keyword evidence="3" id="KW-1185">Reference proteome</keyword>
<comment type="caution">
    <text evidence="2">The sequence shown here is derived from an EMBL/GenBank/DDBJ whole genome shotgun (WGS) entry which is preliminary data.</text>
</comment>
<feature type="compositionally biased region" description="Pro residues" evidence="1">
    <location>
        <begin position="282"/>
        <end position="300"/>
    </location>
</feature>
<feature type="compositionally biased region" description="Basic and acidic residues" evidence="1">
    <location>
        <begin position="105"/>
        <end position="116"/>
    </location>
</feature>
<feature type="region of interest" description="Disordered" evidence="1">
    <location>
        <begin position="240"/>
        <end position="261"/>
    </location>
</feature>
<dbReference type="KEGG" id="more:E1B28_007657"/>
<feature type="compositionally biased region" description="Basic and acidic residues" evidence="1">
    <location>
        <begin position="161"/>
        <end position="176"/>
    </location>
</feature>
<dbReference type="Proteomes" id="UP001049176">
    <property type="component" value="Chromosome 4"/>
</dbReference>
<evidence type="ECO:0000256" key="1">
    <source>
        <dbReference type="SAM" id="MobiDB-lite"/>
    </source>
</evidence>
<dbReference type="AlphaFoldDB" id="A0A9P7UV67"/>
<feature type="compositionally biased region" description="Basic residues" evidence="1">
    <location>
        <begin position="117"/>
        <end position="126"/>
    </location>
</feature>
<reference evidence="2" key="1">
    <citation type="journal article" date="2021" name="Genome Biol. Evol.">
        <title>The assembled and annotated genome of the fairy-ring fungus Marasmius oreades.</title>
        <authorList>
            <person name="Hiltunen M."/>
            <person name="Ament-Velasquez S.L."/>
            <person name="Johannesson H."/>
        </authorList>
    </citation>
    <scope>NUCLEOTIDE SEQUENCE</scope>
    <source>
        <strain evidence="2">03SP1</strain>
    </source>
</reference>
<accession>A0A9P7UV67</accession>
<dbReference type="EMBL" id="CM032184">
    <property type="protein sequence ID" value="KAG7094036.1"/>
    <property type="molecule type" value="Genomic_DNA"/>
</dbReference>
<dbReference type="RefSeq" id="XP_043010506.1">
    <property type="nucleotide sequence ID" value="XM_043152420.1"/>
</dbReference>
<feature type="region of interest" description="Disordered" evidence="1">
    <location>
        <begin position="101"/>
        <end position="193"/>
    </location>
</feature>
<name>A0A9P7UV67_9AGAR</name>
<dbReference type="GeneID" id="66076733"/>
<evidence type="ECO:0000313" key="2">
    <source>
        <dbReference type="EMBL" id="KAG7094036.1"/>
    </source>
</evidence>